<evidence type="ECO:0000256" key="3">
    <source>
        <dbReference type="SAM" id="SignalP"/>
    </source>
</evidence>
<keyword evidence="2" id="KW-0812">Transmembrane</keyword>
<keyword evidence="3" id="KW-0732">Signal</keyword>
<feature type="chain" id="PRO_5017286242" evidence="3">
    <location>
        <begin position="23"/>
        <end position="101"/>
    </location>
</feature>
<name>A0A397J093_9GLOM</name>
<dbReference type="EMBL" id="PQFF01000130">
    <property type="protein sequence ID" value="RHZ80098.1"/>
    <property type="molecule type" value="Genomic_DNA"/>
</dbReference>
<dbReference type="AlphaFoldDB" id="A0A397J093"/>
<accession>A0A397J093</accession>
<sequence>MTFSFLILLVILFIQFPPSTLAYISTNRSSSWIFWSYEDGYRRCENICIMAFVISAVLLVALCACGICLCFKIKYRKKSKKEKDETYSKETDGNSMDEIYV</sequence>
<reference evidence="4 5" key="1">
    <citation type="submission" date="2018-08" db="EMBL/GenBank/DDBJ databases">
        <title>Genome and evolution of the arbuscular mycorrhizal fungus Diversispora epigaea (formerly Glomus versiforme) and its bacterial endosymbionts.</title>
        <authorList>
            <person name="Sun X."/>
            <person name="Fei Z."/>
            <person name="Harrison M."/>
        </authorList>
    </citation>
    <scope>NUCLEOTIDE SEQUENCE [LARGE SCALE GENOMIC DNA]</scope>
    <source>
        <strain evidence="4 5">IT104</strain>
    </source>
</reference>
<feature type="signal peptide" evidence="3">
    <location>
        <begin position="1"/>
        <end position="22"/>
    </location>
</feature>
<feature type="compositionally biased region" description="Basic and acidic residues" evidence="1">
    <location>
        <begin position="81"/>
        <end position="92"/>
    </location>
</feature>
<dbReference type="Proteomes" id="UP000266861">
    <property type="component" value="Unassembled WGS sequence"/>
</dbReference>
<keyword evidence="5" id="KW-1185">Reference proteome</keyword>
<evidence type="ECO:0000313" key="4">
    <source>
        <dbReference type="EMBL" id="RHZ80098.1"/>
    </source>
</evidence>
<comment type="caution">
    <text evidence="4">The sequence shown here is derived from an EMBL/GenBank/DDBJ whole genome shotgun (WGS) entry which is preliminary data.</text>
</comment>
<gene>
    <name evidence="4" type="ORF">Glove_139g322</name>
</gene>
<evidence type="ECO:0000256" key="1">
    <source>
        <dbReference type="SAM" id="MobiDB-lite"/>
    </source>
</evidence>
<dbReference type="OrthoDB" id="2467350at2759"/>
<protein>
    <submittedName>
        <fullName evidence="4">Uncharacterized protein</fullName>
    </submittedName>
</protein>
<evidence type="ECO:0000256" key="2">
    <source>
        <dbReference type="SAM" id="Phobius"/>
    </source>
</evidence>
<feature type="transmembrane region" description="Helical" evidence="2">
    <location>
        <begin position="46"/>
        <end position="71"/>
    </location>
</feature>
<evidence type="ECO:0000313" key="5">
    <source>
        <dbReference type="Proteomes" id="UP000266861"/>
    </source>
</evidence>
<feature type="region of interest" description="Disordered" evidence="1">
    <location>
        <begin position="77"/>
        <end position="101"/>
    </location>
</feature>
<organism evidence="4 5">
    <name type="scientific">Diversispora epigaea</name>
    <dbReference type="NCBI Taxonomy" id="1348612"/>
    <lineage>
        <taxon>Eukaryota</taxon>
        <taxon>Fungi</taxon>
        <taxon>Fungi incertae sedis</taxon>
        <taxon>Mucoromycota</taxon>
        <taxon>Glomeromycotina</taxon>
        <taxon>Glomeromycetes</taxon>
        <taxon>Diversisporales</taxon>
        <taxon>Diversisporaceae</taxon>
        <taxon>Diversispora</taxon>
    </lineage>
</organism>
<keyword evidence="2" id="KW-0472">Membrane</keyword>
<proteinExistence type="predicted"/>
<keyword evidence="2" id="KW-1133">Transmembrane helix</keyword>